<dbReference type="AlphaFoldDB" id="B0DH59"/>
<dbReference type="Proteomes" id="UP000001194">
    <property type="component" value="Unassembled WGS sequence"/>
</dbReference>
<dbReference type="KEGG" id="lbc:LACBIDRAFT_302146"/>
<dbReference type="STRING" id="486041.B0DH59"/>
<evidence type="ECO:0000313" key="1">
    <source>
        <dbReference type="EMBL" id="EDR05958.1"/>
    </source>
</evidence>
<name>B0DH59_LACBS</name>
<dbReference type="InParanoid" id="B0DH59"/>
<dbReference type="EMBL" id="DS547110">
    <property type="protein sequence ID" value="EDR05958.1"/>
    <property type="molecule type" value="Genomic_DNA"/>
</dbReference>
<keyword evidence="2" id="KW-1185">Reference proteome</keyword>
<dbReference type="HOGENOM" id="CLU_2097292_0_0_1"/>
<organism evidence="2">
    <name type="scientific">Laccaria bicolor (strain S238N-H82 / ATCC MYA-4686)</name>
    <name type="common">Bicoloured deceiver</name>
    <name type="synonym">Laccaria laccata var. bicolor</name>
    <dbReference type="NCBI Taxonomy" id="486041"/>
    <lineage>
        <taxon>Eukaryota</taxon>
        <taxon>Fungi</taxon>
        <taxon>Dikarya</taxon>
        <taxon>Basidiomycota</taxon>
        <taxon>Agaricomycotina</taxon>
        <taxon>Agaricomycetes</taxon>
        <taxon>Agaricomycetidae</taxon>
        <taxon>Agaricales</taxon>
        <taxon>Agaricineae</taxon>
        <taxon>Hydnangiaceae</taxon>
        <taxon>Laccaria</taxon>
    </lineage>
</organism>
<reference evidence="1 2" key="1">
    <citation type="journal article" date="2008" name="Nature">
        <title>The genome of Laccaria bicolor provides insights into mycorrhizal symbiosis.</title>
        <authorList>
            <person name="Martin F."/>
            <person name="Aerts A."/>
            <person name="Ahren D."/>
            <person name="Brun A."/>
            <person name="Danchin E.G.J."/>
            <person name="Duchaussoy F."/>
            <person name="Gibon J."/>
            <person name="Kohler A."/>
            <person name="Lindquist E."/>
            <person name="Pereda V."/>
            <person name="Salamov A."/>
            <person name="Shapiro H.J."/>
            <person name="Wuyts J."/>
            <person name="Blaudez D."/>
            <person name="Buee M."/>
            <person name="Brokstein P."/>
            <person name="Canbaeck B."/>
            <person name="Cohen D."/>
            <person name="Courty P.E."/>
            <person name="Coutinho P.M."/>
            <person name="Delaruelle C."/>
            <person name="Detter J.C."/>
            <person name="Deveau A."/>
            <person name="DiFazio S."/>
            <person name="Duplessis S."/>
            <person name="Fraissinet-Tachet L."/>
            <person name="Lucic E."/>
            <person name="Frey-Klett P."/>
            <person name="Fourrey C."/>
            <person name="Feussner I."/>
            <person name="Gay G."/>
            <person name="Grimwood J."/>
            <person name="Hoegger P.J."/>
            <person name="Jain P."/>
            <person name="Kilaru S."/>
            <person name="Labbe J."/>
            <person name="Lin Y.C."/>
            <person name="Legue V."/>
            <person name="Le Tacon F."/>
            <person name="Marmeisse R."/>
            <person name="Melayah D."/>
            <person name="Montanini B."/>
            <person name="Muratet M."/>
            <person name="Nehls U."/>
            <person name="Niculita-Hirzel H."/>
            <person name="Oudot-Le Secq M.P."/>
            <person name="Peter M."/>
            <person name="Quesneville H."/>
            <person name="Rajashekar B."/>
            <person name="Reich M."/>
            <person name="Rouhier N."/>
            <person name="Schmutz J."/>
            <person name="Yin T."/>
            <person name="Chalot M."/>
            <person name="Henrissat B."/>
            <person name="Kuees U."/>
            <person name="Lucas S."/>
            <person name="Van de Peer Y."/>
            <person name="Podila G.K."/>
            <person name="Polle A."/>
            <person name="Pukkila P.J."/>
            <person name="Richardson P.M."/>
            <person name="Rouze P."/>
            <person name="Sanders I.R."/>
            <person name="Stajich J.E."/>
            <person name="Tunlid A."/>
            <person name="Tuskan G."/>
            <person name="Grigoriev I.V."/>
        </authorList>
    </citation>
    <scope>NUCLEOTIDE SEQUENCE [LARGE SCALE GENOMIC DNA]</scope>
    <source>
        <strain evidence="2">S238N-H82 / ATCC MYA-4686</strain>
    </source>
</reference>
<evidence type="ECO:0000313" key="2">
    <source>
        <dbReference type="Proteomes" id="UP000001194"/>
    </source>
</evidence>
<gene>
    <name evidence="1" type="ORF">LACBIDRAFT_302146</name>
</gene>
<accession>B0DH59</accession>
<dbReference type="RefSeq" id="XP_001883246.1">
    <property type="nucleotide sequence ID" value="XM_001883211.1"/>
</dbReference>
<proteinExistence type="predicted"/>
<protein>
    <submittedName>
        <fullName evidence="1">Predicted protein</fullName>
    </submittedName>
</protein>
<sequence>MRCALHGSDVGVVDWHKKLVAVLNTENGSIPWRYIFDPEGRIAGFYKRKDCVAVLSSPGGATLRTYNALHGHLIAEKQLHAPQLPVLSEPRYLGKLVAFKVKGYLCPCQRLYGSRH</sequence>
<dbReference type="GeneID" id="6078962"/>
<dbReference type="OrthoDB" id="28092at2759"/>